<dbReference type="PANTHER" id="PTHR46211:SF14">
    <property type="entry name" value="GLYCEROPHOSPHODIESTER PHOSPHODIESTERASE"/>
    <property type="match status" value="1"/>
</dbReference>
<keyword evidence="1" id="KW-1133">Transmembrane helix</keyword>
<keyword evidence="1" id="KW-0812">Transmembrane</keyword>
<dbReference type="EMBL" id="PEBI01000005">
    <property type="protein sequence ID" value="PJM72459.1"/>
    <property type="molecule type" value="Genomic_DNA"/>
</dbReference>
<organism evidence="3 4">
    <name type="scientific">Bifidobacterium primatium</name>
    <dbReference type="NCBI Taxonomy" id="2045438"/>
    <lineage>
        <taxon>Bacteria</taxon>
        <taxon>Bacillati</taxon>
        <taxon>Actinomycetota</taxon>
        <taxon>Actinomycetes</taxon>
        <taxon>Bifidobacteriales</taxon>
        <taxon>Bifidobacteriaceae</taxon>
        <taxon>Bifidobacterium</taxon>
    </lineage>
</organism>
<name>A0A2M9H6L3_9BIFI</name>
<dbReference type="InterPro" id="IPR017946">
    <property type="entry name" value="PLC-like_Pdiesterase_TIM-brl"/>
</dbReference>
<dbReference type="Proteomes" id="UP000229095">
    <property type="component" value="Unassembled WGS sequence"/>
</dbReference>
<feature type="domain" description="GP-PDE" evidence="2">
    <location>
        <begin position="109"/>
        <end position="372"/>
    </location>
</feature>
<evidence type="ECO:0000259" key="2">
    <source>
        <dbReference type="PROSITE" id="PS51704"/>
    </source>
</evidence>
<dbReference type="OrthoDB" id="3268277at2"/>
<feature type="transmembrane region" description="Helical" evidence="1">
    <location>
        <begin position="35"/>
        <end position="58"/>
    </location>
</feature>
<evidence type="ECO:0000313" key="4">
    <source>
        <dbReference type="Proteomes" id="UP000229095"/>
    </source>
</evidence>
<dbReference type="AlphaFoldDB" id="A0A2M9H6L3"/>
<sequence>MASRHCDAWCETGRETRGAKESAVAGKRLVRRRGIGTAITGVAITGGVAAGIGAWALAPRSLIDFRQNKVPAIPHVKYAHRGLHDAGSGLDVGTVNERCAYVDLARRCAIKAGYADESFEGPVAPENSLASFAAACVAGYGIELDLQLTRDGQVVVVHDADLKRVAGDPRKIKDLTYEELKNIPLFPAPAKSGDAAAVARGDGRWDERPEGYYQHVPLFSDVLDVVGGRVPLIVEYKFDDYGWDDAAEELMEKGDELLQAYPGAYVVESFHPGAVNWYRKHRPSVNRGQLAENVAFGKGDWREWLCGLLAFNWLGRPDFVAYDWHGGDLPQVRFARKLGAKTVSWTVRSSLEFQRSDAYFDYMIFEAFVPGV</sequence>
<dbReference type="SUPFAM" id="SSF51695">
    <property type="entry name" value="PLC-like phosphodiesterases"/>
    <property type="match status" value="1"/>
</dbReference>
<keyword evidence="4" id="KW-1185">Reference proteome</keyword>
<dbReference type="GO" id="GO:0008081">
    <property type="term" value="F:phosphoric diester hydrolase activity"/>
    <property type="evidence" value="ECO:0007669"/>
    <property type="project" value="InterPro"/>
</dbReference>
<protein>
    <submittedName>
        <fullName evidence="3">Glycerophosphodiester phosphodiesterase</fullName>
    </submittedName>
</protein>
<accession>A0A2M9H6L3</accession>
<evidence type="ECO:0000313" key="3">
    <source>
        <dbReference type="EMBL" id="PJM72459.1"/>
    </source>
</evidence>
<proteinExistence type="predicted"/>
<dbReference type="PANTHER" id="PTHR46211">
    <property type="entry name" value="GLYCEROPHOSPHORYL DIESTER PHOSPHODIESTERASE"/>
    <property type="match status" value="1"/>
</dbReference>
<dbReference type="PROSITE" id="PS51704">
    <property type="entry name" value="GP_PDE"/>
    <property type="match status" value="1"/>
</dbReference>
<gene>
    <name evidence="3" type="ORF">CS006_10025</name>
</gene>
<dbReference type="GO" id="GO:0006629">
    <property type="term" value="P:lipid metabolic process"/>
    <property type="evidence" value="ECO:0007669"/>
    <property type="project" value="InterPro"/>
</dbReference>
<dbReference type="InterPro" id="IPR030395">
    <property type="entry name" value="GP_PDE_dom"/>
</dbReference>
<dbReference type="Pfam" id="PF03009">
    <property type="entry name" value="GDPD"/>
    <property type="match status" value="1"/>
</dbReference>
<comment type="caution">
    <text evidence="3">The sequence shown here is derived from an EMBL/GenBank/DDBJ whole genome shotgun (WGS) entry which is preliminary data.</text>
</comment>
<keyword evidence="1" id="KW-0472">Membrane</keyword>
<dbReference type="Gene3D" id="3.20.20.190">
    <property type="entry name" value="Phosphatidylinositol (PI) phosphodiesterase"/>
    <property type="match status" value="1"/>
</dbReference>
<evidence type="ECO:0000256" key="1">
    <source>
        <dbReference type="SAM" id="Phobius"/>
    </source>
</evidence>
<reference evidence="3 4" key="1">
    <citation type="submission" date="2017-10" db="EMBL/GenBank/DDBJ databases">
        <title>Draft genome sequences of strains TRE 1, TRE 9, TRE H and TRI 7, isolated from tamarins, belonging to four potential novel Bifidobacterium species.</title>
        <authorList>
            <person name="Mattarelli P."/>
            <person name="Modesto M."/>
            <person name="Puglisi E."/>
            <person name="Morelli L."/>
            <person name="Spezio C."/>
            <person name="Bonetti A."/>
            <person name="Sandri C."/>
        </authorList>
    </citation>
    <scope>NUCLEOTIDE SEQUENCE [LARGE SCALE GENOMIC DNA]</scope>
    <source>
        <strain evidence="4">TRE1</strain>
    </source>
</reference>